<feature type="region of interest" description="Disordered" evidence="1">
    <location>
        <begin position="1"/>
        <end position="20"/>
    </location>
</feature>
<evidence type="ECO:0000256" key="1">
    <source>
        <dbReference type="SAM" id="MobiDB-lite"/>
    </source>
</evidence>
<accession>J3N0J4</accession>
<evidence type="ECO:0000313" key="2">
    <source>
        <dbReference type="EnsemblPlants" id="OB10G10420.1"/>
    </source>
</evidence>
<dbReference type="Gramene" id="OB10G10420.1">
    <property type="protein sequence ID" value="OB10G10420.1"/>
    <property type="gene ID" value="OB10G10420"/>
</dbReference>
<organism evidence="2">
    <name type="scientific">Oryza brachyantha</name>
    <name type="common">malo sina</name>
    <dbReference type="NCBI Taxonomy" id="4533"/>
    <lineage>
        <taxon>Eukaryota</taxon>
        <taxon>Viridiplantae</taxon>
        <taxon>Streptophyta</taxon>
        <taxon>Embryophyta</taxon>
        <taxon>Tracheophyta</taxon>
        <taxon>Spermatophyta</taxon>
        <taxon>Magnoliopsida</taxon>
        <taxon>Liliopsida</taxon>
        <taxon>Poales</taxon>
        <taxon>Poaceae</taxon>
        <taxon>BOP clade</taxon>
        <taxon>Oryzoideae</taxon>
        <taxon>Oryzeae</taxon>
        <taxon>Oryzinae</taxon>
        <taxon>Oryza</taxon>
    </lineage>
</organism>
<dbReference type="HOGENOM" id="CLU_2779875_0_0_1"/>
<reference evidence="2" key="2">
    <citation type="submission" date="2013-04" db="UniProtKB">
        <authorList>
            <consortium name="EnsemblPlants"/>
        </authorList>
    </citation>
    <scope>IDENTIFICATION</scope>
</reference>
<keyword evidence="3" id="KW-1185">Reference proteome</keyword>
<name>J3N0J4_ORYBR</name>
<dbReference type="AlphaFoldDB" id="J3N0J4"/>
<dbReference type="EnsemblPlants" id="OB10G10420.1">
    <property type="protein sequence ID" value="OB10G10420.1"/>
    <property type="gene ID" value="OB10G10420"/>
</dbReference>
<protein>
    <submittedName>
        <fullName evidence="2">Uncharacterized protein</fullName>
    </submittedName>
</protein>
<proteinExistence type="predicted"/>
<reference evidence="2" key="1">
    <citation type="journal article" date="2013" name="Nat. Commun.">
        <title>Whole-genome sequencing of Oryza brachyantha reveals mechanisms underlying Oryza genome evolution.</title>
        <authorList>
            <person name="Chen J."/>
            <person name="Huang Q."/>
            <person name="Gao D."/>
            <person name="Wang J."/>
            <person name="Lang Y."/>
            <person name="Liu T."/>
            <person name="Li B."/>
            <person name="Bai Z."/>
            <person name="Luis Goicoechea J."/>
            <person name="Liang C."/>
            <person name="Chen C."/>
            <person name="Zhang W."/>
            <person name="Sun S."/>
            <person name="Liao Y."/>
            <person name="Zhang X."/>
            <person name="Yang L."/>
            <person name="Song C."/>
            <person name="Wang M."/>
            <person name="Shi J."/>
            <person name="Liu G."/>
            <person name="Liu J."/>
            <person name="Zhou H."/>
            <person name="Zhou W."/>
            <person name="Yu Q."/>
            <person name="An N."/>
            <person name="Chen Y."/>
            <person name="Cai Q."/>
            <person name="Wang B."/>
            <person name="Liu B."/>
            <person name="Min J."/>
            <person name="Huang Y."/>
            <person name="Wu H."/>
            <person name="Li Z."/>
            <person name="Zhang Y."/>
            <person name="Yin Y."/>
            <person name="Song W."/>
            <person name="Jiang J."/>
            <person name="Jackson S.A."/>
            <person name="Wing R.A."/>
            <person name="Wang J."/>
            <person name="Chen M."/>
        </authorList>
    </citation>
    <scope>NUCLEOTIDE SEQUENCE [LARGE SCALE GENOMIC DNA]</scope>
    <source>
        <strain evidence="2">cv. IRGC 101232</strain>
    </source>
</reference>
<evidence type="ECO:0000313" key="3">
    <source>
        <dbReference type="Proteomes" id="UP000006038"/>
    </source>
</evidence>
<sequence>MATAAVHMATARTESRMMAMRTTPTETILPQTAAEGHSQGFITVETVVEVPSEDKKARRWFSKQFNRQP</sequence>
<dbReference type="Proteomes" id="UP000006038">
    <property type="component" value="Chromosome 10"/>
</dbReference>